<keyword evidence="4" id="KW-0238">DNA-binding</keyword>
<dbReference type="GO" id="GO:0080142">
    <property type="term" value="P:regulation of salicylic acid biosynthetic process"/>
    <property type="evidence" value="ECO:0007669"/>
    <property type="project" value="TreeGrafter"/>
</dbReference>
<dbReference type="GO" id="GO:0005516">
    <property type="term" value="F:calmodulin binding"/>
    <property type="evidence" value="ECO:0007669"/>
    <property type="project" value="InterPro"/>
</dbReference>
<keyword evidence="11" id="KW-1185">Reference proteome</keyword>
<evidence type="ECO:0000313" key="11">
    <source>
        <dbReference type="Proteomes" id="UP000436088"/>
    </source>
</evidence>
<evidence type="ECO:0000259" key="8">
    <source>
        <dbReference type="Pfam" id="PF20451"/>
    </source>
</evidence>
<organism evidence="10 11">
    <name type="scientific">Hibiscus syriacus</name>
    <name type="common">Rose of Sharon</name>
    <dbReference type="NCBI Taxonomy" id="106335"/>
    <lineage>
        <taxon>Eukaryota</taxon>
        <taxon>Viridiplantae</taxon>
        <taxon>Streptophyta</taxon>
        <taxon>Embryophyta</taxon>
        <taxon>Tracheophyta</taxon>
        <taxon>Spermatophyta</taxon>
        <taxon>Magnoliopsida</taxon>
        <taxon>eudicotyledons</taxon>
        <taxon>Gunneridae</taxon>
        <taxon>Pentapetalae</taxon>
        <taxon>rosids</taxon>
        <taxon>malvids</taxon>
        <taxon>Malvales</taxon>
        <taxon>Malvaceae</taxon>
        <taxon>Malvoideae</taxon>
        <taxon>Hibiscus</taxon>
    </lineage>
</organism>
<keyword evidence="3" id="KW-0805">Transcription regulation</keyword>
<dbReference type="InterPro" id="IPR046830">
    <property type="entry name" value="Calmod_bind_M"/>
</dbReference>
<dbReference type="InterPro" id="IPR046829">
    <property type="entry name" value="Calmod_bind_C"/>
</dbReference>
<gene>
    <name evidence="10" type="ORF">F3Y22_tig00109991pilonHSYRG00081</name>
</gene>
<dbReference type="AlphaFoldDB" id="A0A6A3BV56"/>
<feature type="domain" description="Calmodulin binding protein central" evidence="8">
    <location>
        <begin position="2"/>
        <end position="58"/>
    </location>
</feature>
<proteinExistence type="inferred from homology"/>
<evidence type="ECO:0000256" key="7">
    <source>
        <dbReference type="ARBA" id="ARBA00023242"/>
    </source>
</evidence>
<dbReference type="InterPro" id="IPR012416">
    <property type="entry name" value="CBP60"/>
</dbReference>
<dbReference type="GO" id="GO:0005634">
    <property type="term" value="C:nucleus"/>
    <property type="evidence" value="ECO:0007669"/>
    <property type="project" value="UniProtKB-SubCell"/>
</dbReference>
<evidence type="ECO:0000256" key="2">
    <source>
        <dbReference type="ARBA" id="ARBA00007214"/>
    </source>
</evidence>
<dbReference type="GO" id="GO:0003700">
    <property type="term" value="F:DNA-binding transcription factor activity"/>
    <property type="evidence" value="ECO:0007669"/>
    <property type="project" value="TreeGrafter"/>
</dbReference>
<dbReference type="PANTHER" id="PTHR31713">
    <property type="entry name" value="OS02G0177800 PROTEIN"/>
    <property type="match status" value="1"/>
</dbReference>
<keyword evidence="6" id="KW-0804">Transcription</keyword>
<dbReference type="GO" id="GO:0043565">
    <property type="term" value="F:sequence-specific DNA binding"/>
    <property type="evidence" value="ECO:0007669"/>
    <property type="project" value="TreeGrafter"/>
</dbReference>
<reference evidence="10" key="1">
    <citation type="submission" date="2019-09" db="EMBL/GenBank/DDBJ databases">
        <title>Draft genome information of white flower Hibiscus syriacus.</title>
        <authorList>
            <person name="Kim Y.-M."/>
        </authorList>
    </citation>
    <scope>NUCLEOTIDE SEQUENCE [LARGE SCALE GENOMIC DNA]</scope>
    <source>
        <strain evidence="10">YM2019G1</strain>
    </source>
</reference>
<comment type="caution">
    <text evidence="10">The sequence shown here is derived from an EMBL/GenBank/DDBJ whole genome shotgun (WGS) entry which is preliminary data.</text>
</comment>
<dbReference type="EMBL" id="VEPZ02000800">
    <property type="protein sequence ID" value="KAE8718779.1"/>
    <property type="molecule type" value="Genomic_DNA"/>
</dbReference>
<evidence type="ECO:0000256" key="5">
    <source>
        <dbReference type="ARBA" id="ARBA00023159"/>
    </source>
</evidence>
<feature type="domain" description="Calmodulin binding protein C-terminal" evidence="9">
    <location>
        <begin position="63"/>
        <end position="125"/>
    </location>
</feature>
<dbReference type="Proteomes" id="UP000436088">
    <property type="component" value="Unassembled WGS sequence"/>
</dbReference>
<dbReference type="Pfam" id="PF20451">
    <property type="entry name" value="Calmod_bind_M"/>
    <property type="match status" value="1"/>
</dbReference>
<evidence type="ECO:0000256" key="3">
    <source>
        <dbReference type="ARBA" id="ARBA00023015"/>
    </source>
</evidence>
<dbReference type="PANTHER" id="PTHR31713:SF100">
    <property type="entry name" value="CALMODULIN-BINDING PROTEIN 60 B"/>
    <property type="match status" value="1"/>
</dbReference>
<dbReference type="Pfam" id="PF20452">
    <property type="entry name" value="Calmod_bind_C"/>
    <property type="match status" value="1"/>
</dbReference>
<evidence type="ECO:0000256" key="4">
    <source>
        <dbReference type="ARBA" id="ARBA00023125"/>
    </source>
</evidence>
<name>A0A6A3BV56_HIBSY</name>
<evidence type="ECO:0000256" key="1">
    <source>
        <dbReference type="ARBA" id="ARBA00004123"/>
    </source>
</evidence>
<comment type="subcellular location">
    <subcellularLocation>
        <location evidence="1">Nucleus</location>
    </subcellularLocation>
</comment>
<sequence length="380" mass="42706">MEIGKDGSFHKRLNGEGIFTVEDFLRLLVKDQQKLRNILGSGMSNKMWEALLDHAKTCVLSGKLYVYYKDDSRNVGVVFNNIYELNGLISGEQYLSADSLSDRQKLYVDTLVKKAYENWNEVIEYDGKSLMNIKQNRRSSTRNELQLGAADYSNAVHQLQLPQLPVPTEQVHASPQVGAYNDNRSTRYLGQSQAVNSNSGNQFESMQFVPDDLINNSQQQQSSRNGRDVVGLVLGPPQSSSLDFQNVGSSMLPSNLNSFDDWTNIGDKTVGVGDKTVGDLLSEEEIRLRSHEMLENEDRQHLLRLFTMGGQASINTTEDGGYGFPSCMPSPMPNFGHEYRSCPAKAVAGWLKIKAAMRWGFFIRKKASERRAQLVELEEE</sequence>
<comment type="similarity">
    <text evidence="2">Belongs to the plant ACBP60 protein family.</text>
</comment>
<evidence type="ECO:0000256" key="6">
    <source>
        <dbReference type="ARBA" id="ARBA00023163"/>
    </source>
</evidence>
<keyword evidence="5" id="KW-0010">Activator</keyword>
<accession>A0A6A3BV56</accession>
<evidence type="ECO:0000259" key="9">
    <source>
        <dbReference type="Pfam" id="PF20452"/>
    </source>
</evidence>
<keyword evidence="7" id="KW-0539">Nucleus</keyword>
<evidence type="ECO:0000313" key="10">
    <source>
        <dbReference type="EMBL" id="KAE8718779.1"/>
    </source>
</evidence>
<protein>
    <submittedName>
        <fullName evidence="10">Calmodulin-binding protein 60 B</fullName>
    </submittedName>
</protein>